<dbReference type="GO" id="GO:0042626">
    <property type="term" value="F:ATPase-coupled transmembrane transporter activity"/>
    <property type="evidence" value="ECO:0007669"/>
    <property type="project" value="TreeGrafter"/>
</dbReference>
<organism evidence="2 3">
    <name type="scientific">Actinomadura soli</name>
    <dbReference type="NCBI Taxonomy" id="2508997"/>
    <lineage>
        <taxon>Bacteria</taxon>
        <taxon>Bacillati</taxon>
        <taxon>Actinomycetota</taxon>
        <taxon>Actinomycetes</taxon>
        <taxon>Streptosporangiales</taxon>
        <taxon>Thermomonosporaceae</taxon>
        <taxon>Actinomadura</taxon>
    </lineage>
</organism>
<dbReference type="PANTHER" id="PTHR24221">
    <property type="entry name" value="ATP-BINDING CASSETTE SUB-FAMILY B"/>
    <property type="match status" value="1"/>
</dbReference>
<accession>A0A5C4IY23</accession>
<gene>
    <name evidence="2" type="ORF">ETD83_41415</name>
</gene>
<dbReference type="InterPro" id="IPR027417">
    <property type="entry name" value="P-loop_NTPase"/>
</dbReference>
<dbReference type="AlphaFoldDB" id="A0A5C4IY23"/>
<protein>
    <submittedName>
        <fullName evidence="2">ATP-binding cassette domain-containing protein</fullName>
    </submittedName>
</protein>
<keyword evidence="2" id="KW-0067">ATP-binding</keyword>
<dbReference type="InterPro" id="IPR039421">
    <property type="entry name" value="Type_1_exporter"/>
</dbReference>
<dbReference type="SUPFAM" id="SSF52540">
    <property type="entry name" value="P-loop containing nucleoside triphosphate hydrolases"/>
    <property type="match status" value="1"/>
</dbReference>
<keyword evidence="3" id="KW-1185">Reference proteome</keyword>
<dbReference type="Pfam" id="PF00005">
    <property type="entry name" value="ABC_tran"/>
    <property type="match status" value="1"/>
</dbReference>
<dbReference type="OrthoDB" id="9806127at2"/>
<evidence type="ECO:0000313" key="2">
    <source>
        <dbReference type="EMBL" id="TMQ81483.1"/>
    </source>
</evidence>
<name>A0A5C4IY23_9ACTN</name>
<feature type="domain" description="ABC transporter" evidence="1">
    <location>
        <begin position="1"/>
        <end position="26"/>
    </location>
</feature>
<reference evidence="2 3" key="1">
    <citation type="submission" date="2019-05" db="EMBL/GenBank/DDBJ databases">
        <title>Draft genome sequence of Actinomadura sp. 14C53.</title>
        <authorList>
            <person name="Saricaoglu S."/>
            <person name="Isik K."/>
        </authorList>
    </citation>
    <scope>NUCLEOTIDE SEQUENCE [LARGE SCALE GENOMIC DNA]</scope>
    <source>
        <strain evidence="2 3">14C53</strain>
    </source>
</reference>
<feature type="non-terminal residue" evidence="2">
    <location>
        <position position="1"/>
    </location>
</feature>
<comment type="caution">
    <text evidence="2">The sequence shown here is derived from an EMBL/GenBank/DDBJ whole genome shotgun (WGS) entry which is preliminary data.</text>
</comment>
<dbReference type="EMBL" id="VCKW01000517">
    <property type="protein sequence ID" value="TMQ81483.1"/>
    <property type="molecule type" value="Genomic_DNA"/>
</dbReference>
<evidence type="ECO:0000313" key="3">
    <source>
        <dbReference type="Proteomes" id="UP000309174"/>
    </source>
</evidence>
<evidence type="ECO:0000259" key="1">
    <source>
        <dbReference type="Pfam" id="PF00005"/>
    </source>
</evidence>
<keyword evidence="2" id="KW-0547">Nucleotide-binding</keyword>
<dbReference type="Gene3D" id="3.40.50.300">
    <property type="entry name" value="P-loop containing nucleotide triphosphate hydrolases"/>
    <property type="match status" value="1"/>
</dbReference>
<sequence>GGQRQRLLLARALLADPPVLVLDEPAEALDPVMADAVTRDLLSRPGGGTLLLVTHRLAALDAADEVVVLDRGRVVQRGRHSELLAVPGPYRDLWDAEALAA</sequence>
<dbReference type="Proteomes" id="UP000309174">
    <property type="component" value="Unassembled WGS sequence"/>
</dbReference>
<dbReference type="RefSeq" id="WP_138650699.1">
    <property type="nucleotide sequence ID" value="NZ_VCKW01000517.1"/>
</dbReference>
<dbReference type="GO" id="GO:0005524">
    <property type="term" value="F:ATP binding"/>
    <property type="evidence" value="ECO:0007669"/>
    <property type="project" value="UniProtKB-KW"/>
</dbReference>
<dbReference type="GO" id="GO:0016887">
    <property type="term" value="F:ATP hydrolysis activity"/>
    <property type="evidence" value="ECO:0007669"/>
    <property type="project" value="InterPro"/>
</dbReference>
<dbReference type="PANTHER" id="PTHR24221:SF590">
    <property type="entry name" value="COMPONENT LINKED WITH THE ASSEMBLY OF CYTOCHROME' TRANSPORT TRANSMEMBRANE ATP-BINDING PROTEIN ABC TRANSPORTER CYDD-RELATED"/>
    <property type="match status" value="1"/>
</dbReference>
<proteinExistence type="predicted"/>
<dbReference type="InterPro" id="IPR003439">
    <property type="entry name" value="ABC_transporter-like_ATP-bd"/>
</dbReference>